<dbReference type="InterPro" id="IPR002575">
    <property type="entry name" value="Aminoglycoside_PTrfase"/>
</dbReference>
<comment type="caution">
    <text evidence="2">The sequence shown here is derived from an EMBL/GenBank/DDBJ whole genome shotgun (WGS) entry which is preliminary data.</text>
</comment>
<feature type="domain" description="Aminoglycoside phosphotransferase" evidence="1">
    <location>
        <begin position="50"/>
        <end position="188"/>
    </location>
</feature>
<dbReference type="HOGENOM" id="CLU_083624_1_0_9"/>
<dbReference type="RefSeq" id="WP_002585435.1">
    <property type="nucleotide sequence ID" value="NZ_KB850980.1"/>
</dbReference>
<dbReference type="GeneID" id="57963023"/>
<reference evidence="2 3" key="1">
    <citation type="submission" date="2013-01" db="EMBL/GenBank/DDBJ databases">
        <title>The Genome Sequence of Clostridium clostridioforme 90A8.</title>
        <authorList>
            <consortium name="The Broad Institute Genome Sequencing Platform"/>
            <person name="Earl A."/>
            <person name="Ward D."/>
            <person name="Feldgarden M."/>
            <person name="Gevers D."/>
            <person name="Courvalin P."/>
            <person name="Lambert T."/>
            <person name="Walker B."/>
            <person name="Young S.K."/>
            <person name="Zeng Q."/>
            <person name="Gargeya S."/>
            <person name="Fitzgerald M."/>
            <person name="Haas B."/>
            <person name="Abouelleil A."/>
            <person name="Alvarado L."/>
            <person name="Arachchi H.M."/>
            <person name="Berlin A.M."/>
            <person name="Chapman S.B."/>
            <person name="Dewar J."/>
            <person name="Goldberg J."/>
            <person name="Griggs A."/>
            <person name="Gujja S."/>
            <person name="Hansen M."/>
            <person name="Howarth C."/>
            <person name="Imamovic A."/>
            <person name="Larimer J."/>
            <person name="McCowan C."/>
            <person name="Murphy C."/>
            <person name="Neiman D."/>
            <person name="Pearson M."/>
            <person name="Priest M."/>
            <person name="Roberts A."/>
            <person name="Saif S."/>
            <person name="Shea T."/>
            <person name="Sisk P."/>
            <person name="Sykes S."/>
            <person name="Wortman J."/>
            <person name="Nusbaum C."/>
            <person name="Birren B."/>
        </authorList>
    </citation>
    <scope>NUCLEOTIDE SEQUENCE [LARGE SCALE GENOMIC DNA]</scope>
    <source>
        <strain evidence="2 3">90A8</strain>
    </source>
</reference>
<evidence type="ECO:0000313" key="3">
    <source>
        <dbReference type="Proteomes" id="UP000013085"/>
    </source>
</evidence>
<dbReference type="GO" id="GO:0016740">
    <property type="term" value="F:transferase activity"/>
    <property type="evidence" value="ECO:0007669"/>
    <property type="project" value="UniProtKB-KW"/>
</dbReference>
<dbReference type="PATRIC" id="fig|999408.3.peg.4049"/>
<dbReference type="Proteomes" id="UP000013085">
    <property type="component" value="Unassembled WGS sequence"/>
</dbReference>
<dbReference type="Pfam" id="PF01636">
    <property type="entry name" value="APH"/>
    <property type="match status" value="1"/>
</dbReference>
<proteinExistence type="predicted"/>
<dbReference type="Gene3D" id="3.90.1200.10">
    <property type="match status" value="1"/>
</dbReference>
<gene>
    <name evidence="2" type="ORF">HMPREF1090_03781</name>
</gene>
<organism evidence="2 3">
    <name type="scientific">[Clostridium] clostridioforme 90A8</name>
    <dbReference type="NCBI Taxonomy" id="999408"/>
    <lineage>
        <taxon>Bacteria</taxon>
        <taxon>Bacillati</taxon>
        <taxon>Bacillota</taxon>
        <taxon>Clostridia</taxon>
        <taxon>Lachnospirales</taxon>
        <taxon>Lachnospiraceae</taxon>
        <taxon>Enterocloster</taxon>
    </lineage>
</organism>
<sequence>MAKQLISSSETKSVYRDGSTAIKEFCEGFPKAEVLNEALCNARVETIEALNVPKVLGVSVIDGKWSITREFVEGKTLQQLMEENPDKTGEYLEQMVDLHLLIFAQACPLLNKLKEKTIRALKSEEQLDENLRYELLTRLDGMPKHTKLCHGDFCPSNIIVGDDGKWYLVDWVHASQGNASADVARTYLLLSLKDKKTADMYMDLFCVKTGTEKRYVQGWLPIVAAAQLAYKRPEEKELLESWINVFDYQ</sequence>
<dbReference type="InterPro" id="IPR011009">
    <property type="entry name" value="Kinase-like_dom_sf"/>
</dbReference>
<evidence type="ECO:0000259" key="1">
    <source>
        <dbReference type="Pfam" id="PF01636"/>
    </source>
</evidence>
<evidence type="ECO:0000313" key="2">
    <source>
        <dbReference type="EMBL" id="ENZ12152.1"/>
    </source>
</evidence>
<dbReference type="EMBL" id="AGYR01000040">
    <property type="protein sequence ID" value="ENZ12152.1"/>
    <property type="molecule type" value="Genomic_DNA"/>
</dbReference>
<accession>A0A0E2H7V6</accession>
<name>A0A0E2H7V6_9FIRM</name>
<dbReference type="AlphaFoldDB" id="A0A0E2H7V6"/>
<keyword evidence="2" id="KW-0808">Transferase</keyword>
<dbReference type="SUPFAM" id="SSF56112">
    <property type="entry name" value="Protein kinase-like (PK-like)"/>
    <property type="match status" value="1"/>
</dbReference>
<protein>
    <submittedName>
        <fullName evidence="2">Aminoglycoside phosphotransferase</fullName>
    </submittedName>
</protein>